<feature type="transmembrane region" description="Helical" evidence="5">
    <location>
        <begin position="240"/>
        <end position="259"/>
    </location>
</feature>
<dbReference type="PANTHER" id="PTHR32322:SF2">
    <property type="entry name" value="EAMA DOMAIN-CONTAINING PROTEIN"/>
    <property type="match status" value="1"/>
</dbReference>
<dbReference type="InterPro" id="IPR000620">
    <property type="entry name" value="EamA_dom"/>
</dbReference>
<organism evidence="7">
    <name type="scientific">freshwater metagenome</name>
    <dbReference type="NCBI Taxonomy" id="449393"/>
    <lineage>
        <taxon>unclassified sequences</taxon>
        <taxon>metagenomes</taxon>
        <taxon>ecological metagenomes</taxon>
    </lineage>
</organism>
<evidence type="ECO:0000256" key="3">
    <source>
        <dbReference type="ARBA" id="ARBA00022989"/>
    </source>
</evidence>
<keyword evidence="4 5" id="KW-0472">Membrane</keyword>
<feature type="transmembrane region" description="Helical" evidence="5">
    <location>
        <begin position="265"/>
        <end position="282"/>
    </location>
</feature>
<evidence type="ECO:0000259" key="6">
    <source>
        <dbReference type="Pfam" id="PF00892"/>
    </source>
</evidence>
<dbReference type="AlphaFoldDB" id="A0A6J6SLC2"/>
<evidence type="ECO:0000256" key="1">
    <source>
        <dbReference type="ARBA" id="ARBA00004141"/>
    </source>
</evidence>
<feature type="transmembrane region" description="Helical" evidence="5">
    <location>
        <begin position="123"/>
        <end position="143"/>
    </location>
</feature>
<sequence length="293" mass="31926">MSKRGLILFIGSSIVGGLPWIFTKILLERFQPSSIVLIRALVAGLVMLLYSMQQKTLFAALKKWPWILVFALIQMTIPWWLTSFAQKSIDTTVVGLLMATIPIFALLFAFIEREHSAITRSRIAGVITGIIGVAFLIGIDTAIGKSDLGKVLLVVLCTMGFAYGPRLVRRHLSEVPTSGVLAVAMIFTAMIWFVPGASSWPTDTLHTKYVLAALAVSLLCTAFGFIIYLEAIKEIGPQNIALLAFTNPIVSISIGVLFAHESISLGLMIGFPIIMLGIYLSTSKKLSTQLLPN</sequence>
<accession>A0A6J6SLC2</accession>
<gene>
    <name evidence="7" type="ORF">UFOPK2782_00600</name>
</gene>
<feature type="transmembrane region" description="Helical" evidence="5">
    <location>
        <begin position="149"/>
        <end position="168"/>
    </location>
</feature>
<evidence type="ECO:0000256" key="2">
    <source>
        <dbReference type="ARBA" id="ARBA00022692"/>
    </source>
</evidence>
<dbReference type="EMBL" id="CAEZYS010000061">
    <property type="protein sequence ID" value="CAB4735538.1"/>
    <property type="molecule type" value="Genomic_DNA"/>
</dbReference>
<feature type="transmembrane region" description="Helical" evidence="5">
    <location>
        <begin position="7"/>
        <end position="27"/>
    </location>
</feature>
<keyword evidence="2 5" id="KW-0812">Transmembrane</keyword>
<feature type="transmembrane region" description="Helical" evidence="5">
    <location>
        <begin position="33"/>
        <end position="52"/>
    </location>
</feature>
<feature type="domain" description="EamA" evidence="6">
    <location>
        <begin position="151"/>
        <end position="282"/>
    </location>
</feature>
<feature type="transmembrane region" description="Helical" evidence="5">
    <location>
        <begin position="180"/>
        <end position="197"/>
    </location>
</feature>
<feature type="transmembrane region" description="Helical" evidence="5">
    <location>
        <begin position="93"/>
        <end position="111"/>
    </location>
</feature>
<dbReference type="GO" id="GO:0016020">
    <property type="term" value="C:membrane"/>
    <property type="evidence" value="ECO:0007669"/>
    <property type="project" value="UniProtKB-SubCell"/>
</dbReference>
<dbReference type="SUPFAM" id="SSF103481">
    <property type="entry name" value="Multidrug resistance efflux transporter EmrE"/>
    <property type="match status" value="2"/>
</dbReference>
<feature type="domain" description="EamA" evidence="6">
    <location>
        <begin position="4"/>
        <end position="137"/>
    </location>
</feature>
<dbReference type="PANTHER" id="PTHR32322">
    <property type="entry name" value="INNER MEMBRANE TRANSPORTER"/>
    <property type="match status" value="1"/>
</dbReference>
<proteinExistence type="predicted"/>
<keyword evidence="3 5" id="KW-1133">Transmembrane helix</keyword>
<protein>
    <submittedName>
        <fullName evidence="7">Unannotated protein</fullName>
    </submittedName>
</protein>
<dbReference type="InterPro" id="IPR050638">
    <property type="entry name" value="AA-Vitamin_Transporters"/>
</dbReference>
<evidence type="ECO:0000256" key="5">
    <source>
        <dbReference type="SAM" id="Phobius"/>
    </source>
</evidence>
<dbReference type="Pfam" id="PF00892">
    <property type="entry name" value="EamA"/>
    <property type="match status" value="2"/>
</dbReference>
<name>A0A6J6SLC2_9ZZZZ</name>
<feature type="transmembrane region" description="Helical" evidence="5">
    <location>
        <begin position="64"/>
        <end position="81"/>
    </location>
</feature>
<reference evidence="7" key="1">
    <citation type="submission" date="2020-05" db="EMBL/GenBank/DDBJ databases">
        <authorList>
            <person name="Chiriac C."/>
            <person name="Salcher M."/>
            <person name="Ghai R."/>
            <person name="Kavagutti S V."/>
        </authorList>
    </citation>
    <scope>NUCLEOTIDE SEQUENCE</scope>
</reference>
<evidence type="ECO:0000256" key="4">
    <source>
        <dbReference type="ARBA" id="ARBA00023136"/>
    </source>
</evidence>
<comment type="subcellular location">
    <subcellularLocation>
        <location evidence="1">Membrane</location>
        <topology evidence="1">Multi-pass membrane protein</topology>
    </subcellularLocation>
</comment>
<evidence type="ECO:0000313" key="7">
    <source>
        <dbReference type="EMBL" id="CAB4735538.1"/>
    </source>
</evidence>
<dbReference type="InterPro" id="IPR037185">
    <property type="entry name" value="EmrE-like"/>
</dbReference>
<feature type="transmembrane region" description="Helical" evidence="5">
    <location>
        <begin position="209"/>
        <end position="228"/>
    </location>
</feature>